<evidence type="ECO:0000256" key="3">
    <source>
        <dbReference type="ARBA" id="ARBA00022448"/>
    </source>
</evidence>
<evidence type="ECO:0000256" key="5">
    <source>
        <dbReference type="ARBA" id="ARBA00022927"/>
    </source>
</evidence>
<keyword evidence="14" id="KW-1185">Reference proteome</keyword>
<dbReference type="OrthoDB" id="10251371at2759"/>
<evidence type="ECO:0000256" key="9">
    <source>
        <dbReference type="ARBA" id="ARBA00023136"/>
    </source>
</evidence>
<dbReference type="GO" id="GO:0006886">
    <property type="term" value="P:intracellular protein transport"/>
    <property type="evidence" value="ECO:0007669"/>
    <property type="project" value="InterPro"/>
</dbReference>
<evidence type="ECO:0000256" key="4">
    <source>
        <dbReference type="ARBA" id="ARBA00022692"/>
    </source>
</evidence>
<dbReference type="EMBL" id="CDSF01000082">
    <property type="protein sequence ID" value="CEO98082.1"/>
    <property type="molecule type" value="Genomic_DNA"/>
</dbReference>
<gene>
    <name evidence="12" type="ORF">PBRA_006196</name>
    <name evidence="13" type="ORF">PLBR_LOCUS3315</name>
</gene>
<dbReference type="Pfam" id="PF05739">
    <property type="entry name" value="SNARE"/>
    <property type="match status" value="1"/>
</dbReference>
<reference evidence="12 14" key="1">
    <citation type="submission" date="2015-02" db="EMBL/GenBank/DDBJ databases">
        <authorList>
            <person name="Chooi Y.-H."/>
        </authorList>
    </citation>
    <scope>NUCLEOTIDE SEQUENCE [LARGE SCALE GENOMIC DNA]</scope>
    <source>
        <strain evidence="12">E3</strain>
    </source>
</reference>
<dbReference type="InterPro" id="IPR006012">
    <property type="entry name" value="Syntaxin/epimorphin_CS"/>
</dbReference>
<organism evidence="12 14">
    <name type="scientific">Plasmodiophora brassicae</name>
    <name type="common">Clubroot disease agent</name>
    <dbReference type="NCBI Taxonomy" id="37360"/>
    <lineage>
        <taxon>Eukaryota</taxon>
        <taxon>Sar</taxon>
        <taxon>Rhizaria</taxon>
        <taxon>Endomyxa</taxon>
        <taxon>Phytomyxea</taxon>
        <taxon>Plasmodiophorida</taxon>
        <taxon>Plasmodiophoridae</taxon>
        <taxon>Plasmodiophora</taxon>
    </lineage>
</organism>
<dbReference type="OMA" id="NRKMCII"/>
<keyword evidence="8" id="KW-0175">Coiled coil</keyword>
<name>A0A0G4IS86_PLABS</name>
<keyword evidence="9 10" id="KW-0472">Membrane</keyword>
<dbReference type="Proteomes" id="UP000290189">
    <property type="component" value="Unassembled WGS sequence"/>
</dbReference>
<evidence type="ECO:0000313" key="13">
    <source>
        <dbReference type="EMBL" id="SPQ96100.1"/>
    </source>
</evidence>
<dbReference type="InterPro" id="IPR000727">
    <property type="entry name" value="T_SNARE_dom"/>
</dbReference>
<dbReference type="PANTHER" id="PTHR19957">
    <property type="entry name" value="SYNTAXIN"/>
    <property type="match status" value="1"/>
</dbReference>
<dbReference type="PANTHER" id="PTHR19957:SF83">
    <property type="entry name" value="SYNTAXIN-16"/>
    <property type="match status" value="1"/>
</dbReference>
<evidence type="ECO:0000256" key="1">
    <source>
        <dbReference type="ARBA" id="ARBA00004409"/>
    </source>
</evidence>
<evidence type="ECO:0000256" key="8">
    <source>
        <dbReference type="ARBA" id="ARBA00023054"/>
    </source>
</evidence>
<geneLocation type="mitochondrion" evidence="13"/>
<dbReference type="GO" id="GO:0000149">
    <property type="term" value="F:SNARE binding"/>
    <property type="evidence" value="ECO:0007669"/>
    <property type="project" value="TreeGrafter"/>
</dbReference>
<comment type="similarity">
    <text evidence="2">Belongs to the syntaxin family.</text>
</comment>
<reference evidence="13 15" key="2">
    <citation type="submission" date="2018-03" db="EMBL/GenBank/DDBJ databases">
        <authorList>
            <person name="Fogelqvist J."/>
        </authorList>
    </citation>
    <scope>NUCLEOTIDE SEQUENCE [LARGE SCALE GENOMIC DNA]</scope>
</reference>
<evidence type="ECO:0000313" key="12">
    <source>
        <dbReference type="EMBL" id="CEO98082.1"/>
    </source>
</evidence>
<dbReference type="SUPFAM" id="SSF47661">
    <property type="entry name" value="t-snare proteins"/>
    <property type="match status" value="1"/>
</dbReference>
<keyword evidence="6 10" id="KW-1133">Transmembrane helix</keyword>
<evidence type="ECO:0000256" key="10">
    <source>
        <dbReference type="SAM" id="Phobius"/>
    </source>
</evidence>
<feature type="domain" description="T-SNARE coiled-coil homology" evidence="11">
    <location>
        <begin position="210"/>
        <end position="272"/>
    </location>
</feature>
<evidence type="ECO:0000313" key="15">
    <source>
        <dbReference type="Proteomes" id="UP000290189"/>
    </source>
</evidence>
<accession>A0A0G4IS86</accession>
<dbReference type="GO" id="GO:0005484">
    <property type="term" value="F:SNAP receptor activity"/>
    <property type="evidence" value="ECO:0007669"/>
    <property type="project" value="InterPro"/>
</dbReference>
<keyword evidence="4 10" id="KW-0812">Transmembrane</keyword>
<feature type="transmembrane region" description="Helical" evidence="10">
    <location>
        <begin position="281"/>
        <end position="301"/>
    </location>
</feature>
<dbReference type="AlphaFoldDB" id="A0A0G4IS86"/>
<keyword evidence="5" id="KW-0653">Protein transport</keyword>
<dbReference type="PROSITE" id="PS00914">
    <property type="entry name" value="SYNTAXIN"/>
    <property type="match status" value="1"/>
</dbReference>
<dbReference type="InterPro" id="IPR045242">
    <property type="entry name" value="Syntaxin"/>
</dbReference>
<keyword evidence="13" id="KW-0496">Mitochondrion</keyword>
<dbReference type="CDD" id="cd15845">
    <property type="entry name" value="SNARE_syntaxin16"/>
    <property type="match status" value="1"/>
</dbReference>
<dbReference type="Gene3D" id="1.20.58.70">
    <property type="match status" value="1"/>
</dbReference>
<dbReference type="EMBL" id="OVEO01000005">
    <property type="protein sequence ID" value="SPQ96100.1"/>
    <property type="molecule type" value="Genomic_DNA"/>
</dbReference>
<dbReference type="Proteomes" id="UP000039324">
    <property type="component" value="Unassembled WGS sequence"/>
</dbReference>
<sequence>MATRNLTARFIAERDHYRSFGAGMDVGVRNDDGDDQESLLGGNASGPVSSAPPIWVGIVDEIEAHLKEIASGMANLATLHDKRLKVNFDDDDEEQDRKIDALASDITRLVRKAEAKLKKIASVGNTSANALSQEERTTRFNVMRSLGTKLSNQSKQFRQMQKDFLMRLQRRNATANKFFDDEDDSKRRSFEEGLDTGFTESQLMQLEEAKQSMDEREREIARIAQSINDLAMVFRELSVLVVEQGSVLDRIDYNIEQSMHTVKAGTAELIKAEEYQKRGKSLVCIIILIVLIIICLLILIFRRRS</sequence>
<evidence type="ECO:0000256" key="2">
    <source>
        <dbReference type="ARBA" id="ARBA00009063"/>
    </source>
</evidence>
<dbReference type="STRING" id="37360.A0A0G4IS86"/>
<evidence type="ECO:0000259" key="11">
    <source>
        <dbReference type="PROSITE" id="PS50192"/>
    </source>
</evidence>
<evidence type="ECO:0000256" key="6">
    <source>
        <dbReference type="ARBA" id="ARBA00022989"/>
    </source>
</evidence>
<proteinExistence type="inferred from homology"/>
<dbReference type="InterPro" id="IPR010989">
    <property type="entry name" value="SNARE"/>
</dbReference>
<dbReference type="GO" id="GO:0000139">
    <property type="term" value="C:Golgi membrane"/>
    <property type="evidence" value="ECO:0007669"/>
    <property type="project" value="UniProtKB-SubCell"/>
</dbReference>
<evidence type="ECO:0000313" key="14">
    <source>
        <dbReference type="Proteomes" id="UP000039324"/>
    </source>
</evidence>
<comment type="subcellular location">
    <subcellularLocation>
        <location evidence="1">Golgi apparatus membrane</location>
        <topology evidence="1">Single-pass type IV membrane protein</topology>
    </subcellularLocation>
</comment>
<dbReference type="GO" id="GO:0006906">
    <property type="term" value="P:vesicle fusion"/>
    <property type="evidence" value="ECO:0007669"/>
    <property type="project" value="TreeGrafter"/>
</dbReference>
<keyword evidence="7" id="KW-0333">Golgi apparatus</keyword>
<dbReference type="GO" id="GO:0031201">
    <property type="term" value="C:SNARE complex"/>
    <property type="evidence" value="ECO:0007669"/>
    <property type="project" value="TreeGrafter"/>
</dbReference>
<dbReference type="SMART" id="SM00397">
    <property type="entry name" value="t_SNARE"/>
    <property type="match status" value="1"/>
</dbReference>
<dbReference type="PROSITE" id="PS50192">
    <property type="entry name" value="T_SNARE"/>
    <property type="match status" value="1"/>
</dbReference>
<protein>
    <recommendedName>
        <fullName evidence="11">t-SNARE coiled-coil homology domain-containing protein</fullName>
    </recommendedName>
</protein>
<dbReference type="GO" id="GO:0048278">
    <property type="term" value="P:vesicle docking"/>
    <property type="evidence" value="ECO:0007669"/>
    <property type="project" value="TreeGrafter"/>
</dbReference>
<evidence type="ECO:0000256" key="7">
    <source>
        <dbReference type="ARBA" id="ARBA00023034"/>
    </source>
</evidence>
<keyword evidence="3" id="KW-0813">Transport</keyword>